<dbReference type="EMBL" id="GHES01020137">
    <property type="protein sequence ID" value="MPA50696.1"/>
    <property type="molecule type" value="Transcribed_RNA"/>
</dbReference>
<feature type="compositionally biased region" description="Pro residues" evidence="1">
    <location>
        <begin position="306"/>
        <end position="315"/>
    </location>
</feature>
<dbReference type="AlphaFoldDB" id="A0A5B7A4X3"/>
<sequence>MLLRSASTPIMNSCLPNSKISSPKSEIVVQIPMTRSVSMVSSVSSCSLPPNNDSIKRMTRALSDSDLRELSVSKRRPFSRKGGLSTIAAEEEEEEEREEVGPVSRSESLDRLFFSSYGLDCAIGGRDNKGLVGVLVGGGTGCCGGQICGGGGGDGDGDGGGSDGGDGDGSSGFSDSNHGNDSTDVYYQKMIEANPGNALLSGNYARFLKEVRGDFVKAEEYCERSILANPSDGNVLKLYADLIWQTHKDAPRAENYYDQAVKAAPDDCYVMASYARFLWDAEDDDGDESKDTSSINLSPPSFFQGTPPPLAAAAT</sequence>
<dbReference type="PANTHER" id="PTHR26312:SF227">
    <property type="entry name" value="TETRATRICOPEPTIDE REPEAT (TPR)-LIKE SUPERFAMILY PROTEIN"/>
    <property type="match status" value="1"/>
</dbReference>
<feature type="compositionally biased region" description="Gly residues" evidence="1">
    <location>
        <begin position="158"/>
        <end position="170"/>
    </location>
</feature>
<gene>
    <name evidence="2" type="ORF">Din_020137</name>
</gene>
<name>A0A5B7A4X3_DAVIN</name>
<reference evidence="2" key="1">
    <citation type="submission" date="2019-08" db="EMBL/GenBank/DDBJ databases">
        <title>Reference gene set and small RNA set construction with multiple tissues from Davidia involucrata Baill.</title>
        <authorList>
            <person name="Yang H."/>
            <person name="Zhou C."/>
            <person name="Li G."/>
            <person name="Wang J."/>
            <person name="Gao P."/>
            <person name="Wang M."/>
            <person name="Wang R."/>
            <person name="Zhao Y."/>
        </authorList>
    </citation>
    <scope>NUCLEOTIDE SEQUENCE</scope>
    <source>
        <tissue evidence="2">Mixed with DoveR01_LX</tissue>
    </source>
</reference>
<feature type="region of interest" description="Disordered" evidence="1">
    <location>
        <begin position="81"/>
        <end position="105"/>
    </location>
</feature>
<dbReference type="Gene3D" id="1.25.40.10">
    <property type="entry name" value="Tetratricopeptide repeat domain"/>
    <property type="match status" value="1"/>
</dbReference>
<evidence type="ECO:0000313" key="2">
    <source>
        <dbReference type="EMBL" id="MPA50696.1"/>
    </source>
</evidence>
<dbReference type="PANTHER" id="PTHR26312">
    <property type="entry name" value="TETRATRICOPEPTIDE REPEAT PROTEIN 5"/>
    <property type="match status" value="1"/>
</dbReference>
<dbReference type="InterPro" id="IPR011990">
    <property type="entry name" value="TPR-like_helical_dom_sf"/>
</dbReference>
<evidence type="ECO:0000256" key="1">
    <source>
        <dbReference type="SAM" id="MobiDB-lite"/>
    </source>
</evidence>
<protein>
    <submittedName>
        <fullName evidence="2">Uncharacterized protein</fullName>
    </submittedName>
</protein>
<dbReference type="SUPFAM" id="SSF48452">
    <property type="entry name" value="TPR-like"/>
    <property type="match status" value="1"/>
</dbReference>
<feature type="compositionally biased region" description="Acidic residues" evidence="1">
    <location>
        <begin position="89"/>
        <end position="98"/>
    </location>
</feature>
<feature type="compositionally biased region" description="Polar residues" evidence="1">
    <location>
        <begin position="295"/>
        <end position="304"/>
    </location>
</feature>
<proteinExistence type="predicted"/>
<feature type="region of interest" description="Disordered" evidence="1">
    <location>
        <begin position="283"/>
        <end position="315"/>
    </location>
</feature>
<organism evidence="2">
    <name type="scientific">Davidia involucrata</name>
    <name type="common">Dove tree</name>
    <dbReference type="NCBI Taxonomy" id="16924"/>
    <lineage>
        <taxon>Eukaryota</taxon>
        <taxon>Viridiplantae</taxon>
        <taxon>Streptophyta</taxon>
        <taxon>Embryophyta</taxon>
        <taxon>Tracheophyta</taxon>
        <taxon>Spermatophyta</taxon>
        <taxon>Magnoliopsida</taxon>
        <taxon>eudicotyledons</taxon>
        <taxon>Gunneridae</taxon>
        <taxon>Pentapetalae</taxon>
        <taxon>asterids</taxon>
        <taxon>Cornales</taxon>
        <taxon>Nyssaceae</taxon>
        <taxon>Davidia</taxon>
    </lineage>
</organism>
<feature type="region of interest" description="Disordered" evidence="1">
    <location>
        <begin position="158"/>
        <end position="179"/>
    </location>
</feature>
<accession>A0A5B7A4X3</accession>